<dbReference type="RefSeq" id="WP_133315165.1">
    <property type="nucleotide sequence ID" value="NZ_SMTL01000001.1"/>
</dbReference>
<accession>A0A4R5UPG1</accession>
<dbReference type="AlphaFoldDB" id="A0A4R5UPG1"/>
<dbReference type="InterPro" id="IPR010385">
    <property type="entry name" value="DUF982"/>
</dbReference>
<feature type="region of interest" description="Disordered" evidence="1">
    <location>
        <begin position="90"/>
        <end position="110"/>
    </location>
</feature>
<evidence type="ECO:0000256" key="1">
    <source>
        <dbReference type="SAM" id="MobiDB-lite"/>
    </source>
</evidence>
<protein>
    <submittedName>
        <fullName evidence="2">DUF982 domain-containing protein</fullName>
    </submittedName>
</protein>
<name>A0A4R5UPG1_9HYPH</name>
<reference evidence="2 3" key="1">
    <citation type="submission" date="2019-03" db="EMBL/GenBank/DDBJ databases">
        <title>Rhizobium sp. nov., an bacterium isolated from biocrust in Mu Us Desert.</title>
        <authorList>
            <person name="Lixiong L."/>
        </authorList>
    </citation>
    <scope>NUCLEOTIDE SEQUENCE [LARGE SCALE GENOMIC DNA]</scope>
    <source>
        <strain evidence="2 3">SPY-1</strain>
    </source>
</reference>
<dbReference type="Proteomes" id="UP000295238">
    <property type="component" value="Unassembled WGS sequence"/>
</dbReference>
<organism evidence="2 3">
    <name type="scientific">Rhizobium deserti</name>
    <dbReference type="NCBI Taxonomy" id="2547961"/>
    <lineage>
        <taxon>Bacteria</taxon>
        <taxon>Pseudomonadati</taxon>
        <taxon>Pseudomonadota</taxon>
        <taxon>Alphaproteobacteria</taxon>
        <taxon>Hyphomicrobiales</taxon>
        <taxon>Rhizobiaceae</taxon>
        <taxon>Rhizobium/Agrobacterium group</taxon>
        <taxon>Rhizobium</taxon>
    </lineage>
</organism>
<gene>
    <name evidence="2" type="ORF">E2F50_06375</name>
</gene>
<dbReference type="Gene3D" id="6.10.250.730">
    <property type="match status" value="1"/>
</dbReference>
<dbReference type="EMBL" id="SMTL01000001">
    <property type="protein sequence ID" value="TDK39719.1"/>
    <property type="molecule type" value="Genomic_DNA"/>
</dbReference>
<sequence>MHFRKTPSRIEPHWKTPVRVKVARWRLETIASPAQALEKLANCWPSARGRHYRSAVTNCEAAVSCQYSSELAREAFVRAALEAAILLEGDRPDPPQRDAIRGRAGRHSLPVRLTADERAYKAHAP</sequence>
<feature type="compositionally biased region" description="Basic and acidic residues" evidence="1">
    <location>
        <begin position="90"/>
        <end position="101"/>
    </location>
</feature>
<keyword evidence="3" id="KW-1185">Reference proteome</keyword>
<evidence type="ECO:0000313" key="3">
    <source>
        <dbReference type="Proteomes" id="UP000295238"/>
    </source>
</evidence>
<dbReference type="Pfam" id="PF06169">
    <property type="entry name" value="DUF982"/>
    <property type="match status" value="1"/>
</dbReference>
<proteinExistence type="predicted"/>
<comment type="caution">
    <text evidence="2">The sequence shown here is derived from an EMBL/GenBank/DDBJ whole genome shotgun (WGS) entry which is preliminary data.</text>
</comment>
<evidence type="ECO:0000313" key="2">
    <source>
        <dbReference type="EMBL" id="TDK39719.1"/>
    </source>
</evidence>